<dbReference type="SUPFAM" id="SSF53448">
    <property type="entry name" value="Nucleotide-diphospho-sugar transferases"/>
    <property type="match status" value="1"/>
</dbReference>
<dbReference type="KEGG" id="jme:EEW87_013795"/>
<keyword evidence="1" id="KW-0808">Transferase</keyword>
<evidence type="ECO:0000313" key="2">
    <source>
        <dbReference type="Proteomes" id="UP000271708"/>
    </source>
</evidence>
<dbReference type="Pfam" id="PF13641">
    <property type="entry name" value="Glyco_tranf_2_3"/>
    <property type="match status" value="1"/>
</dbReference>
<dbReference type="EMBL" id="CP044548">
    <property type="protein sequence ID" value="QFQ31139.2"/>
    <property type="molecule type" value="Genomic_DNA"/>
</dbReference>
<dbReference type="GeneID" id="59162257"/>
<dbReference type="InterPro" id="IPR029044">
    <property type="entry name" value="Nucleotide-diphossugar_trans"/>
</dbReference>
<accession>A0A5P8FND3</accession>
<protein>
    <submittedName>
        <fullName evidence="1">Glycosyltransferase</fullName>
    </submittedName>
</protein>
<dbReference type="RefSeq" id="WP_123093731.1">
    <property type="nucleotide sequence ID" value="NZ_CP044548.2"/>
</dbReference>
<name>A0A5P8FND3_9MICO</name>
<dbReference type="Gene3D" id="3.90.550.10">
    <property type="entry name" value="Spore Coat Polysaccharide Biosynthesis Protein SpsA, Chain A"/>
    <property type="match status" value="1"/>
</dbReference>
<organism evidence="1 2">
    <name type="scientific">Janibacter melonis</name>
    <dbReference type="NCBI Taxonomy" id="262209"/>
    <lineage>
        <taxon>Bacteria</taxon>
        <taxon>Bacillati</taxon>
        <taxon>Actinomycetota</taxon>
        <taxon>Actinomycetes</taxon>
        <taxon>Micrococcales</taxon>
        <taxon>Intrasporangiaceae</taxon>
        <taxon>Janibacter</taxon>
    </lineage>
</organism>
<gene>
    <name evidence="1" type="ORF">EEW87_013795</name>
</gene>
<dbReference type="GO" id="GO:0016740">
    <property type="term" value="F:transferase activity"/>
    <property type="evidence" value="ECO:0007669"/>
    <property type="project" value="UniProtKB-KW"/>
</dbReference>
<proteinExistence type="predicted"/>
<dbReference type="AlphaFoldDB" id="A0A5P8FND3"/>
<evidence type="ECO:0000313" key="1">
    <source>
        <dbReference type="EMBL" id="QFQ31139.2"/>
    </source>
</evidence>
<dbReference type="Proteomes" id="UP000271708">
    <property type="component" value="Chromosome"/>
</dbReference>
<reference evidence="1 2" key="1">
    <citation type="submission" date="2019-09" db="EMBL/GenBank/DDBJ databases">
        <title>Complete Genome Sequence of Janibacter melonis M714 with both human health impact and industrial applications.</title>
        <authorList>
            <person name="Jin M."/>
            <person name="Zhao Q.R."/>
        </authorList>
    </citation>
    <scope>NUCLEOTIDE SEQUENCE [LARGE SCALE GENOMIC DNA]</scope>
    <source>
        <strain evidence="1 2">M714</strain>
    </source>
</reference>
<sequence>MSDPVLEPGDTPVGRVPGAGVERRARLEVSREGWVLRRPRRRPRRGRWADGPAALAARVGDLDDVHRLEVRACDDPGGRVAAADVETVVAPFARRAVARGTLVLADLPDALGGAVPVALRGVAGAPGDLAHDLASVGQRRGVLAGALPADLPTVTAVVATRRPQLLGRVAAMLAAQTYGPLDVVVVVHGGDPDALPLVDVPGRQVRVVAAPAEASLGRALQVGCDAAEGELVTKLDDDDHYGPDHVLDLVLAHRVSGATLVGKSTTIVHLEDLDVTVRRVFGTPESYVHRVAGGTILLCRADLAEVGGWSDVPRAVDSALIRSVRSAGGRVYRPHDLGYVYVRHRRPEGSAEGHTWAADAGHFLVSAREQWLGLLRRPELGTTAT</sequence>
<dbReference type="CDD" id="cd00761">
    <property type="entry name" value="Glyco_tranf_GTA_type"/>
    <property type="match status" value="1"/>
</dbReference>